<keyword evidence="1" id="KW-0812">Transmembrane</keyword>
<evidence type="ECO:0000313" key="4">
    <source>
        <dbReference type="Proteomes" id="UP000634136"/>
    </source>
</evidence>
<dbReference type="GO" id="GO:0003964">
    <property type="term" value="F:RNA-directed DNA polymerase activity"/>
    <property type="evidence" value="ECO:0007669"/>
    <property type="project" value="UniProtKB-KW"/>
</dbReference>
<dbReference type="InterPro" id="IPR053151">
    <property type="entry name" value="RNase_H-like"/>
</dbReference>
<dbReference type="CDD" id="cd06222">
    <property type="entry name" value="RNase_H_like"/>
    <property type="match status" value="1"/>
</dbReference>
<proteinExistence type="predicted"/>
<sequence length="178" mass="20042">MLSTYLLINVQCPILWLTLVLPTHGVLFIFGLWEIWLARNAFVFENSVFNPTVGNPKIIAGAGVIRDADGNWVNGFTEFIGEGNSLMAELWAICEGLKLAKHLGRNKFIFEIDSLAAVKLISNNNCGHLYQYLATWFAFTELSFWVSLKAVVRHIHREGNACADRMARQAILEESPMK</sequence>
<dbReference type="Proteomes" id="UP000634136">
    <property type="component" value="Unassembled WGS sequence"/>
</dbReference>
<dbReference type="InterPro" id="IPR044730">
    <property type="entry name" value="RNase_H-like_dom_plant"/>
</dbReference>
<dbReference type="PANTHER" id="PTHR47723">
    <property type="entry name" value="OS05G0353850 PROTEIN"/>
    <property type="match status" value="1"/>
</dbReference>
<dbReference type="SUPFAM" id="SSF53098">
    <property type="entry name" value="Ribonuclease H-like"/>
    <property type="match status" value="1"/>
</dbReference>
<evidence type="ECO:0000256" key="1">
    <source>
        <dbReference type="SAM" id="Phobius"/>
    </source>
</evidence>
<keyword evidence="1" id="KW-0472">Membrane</keyword>
<dbReference type="Gene3D" id="3.30.420.10">
    <property type="entry name" value="Ribonuclease H-like superfamily/Ribonuclease H"/>
    <property type="match status" value="1"/>
</dbReference>
<evidence type="ECO:0000259" key="2">
    <source>
        <dbReference type="Pfam" id="PF13456"/>
    </source>
</evidence>
<keyword evidence="4" id="KW-1185">Reference proteome</keyword>
<protein>
    <submittedName>
        <fullName evidence="3">Reverse transcriptase</fullName>
    </submittedName>
</protein>
<dbReference type="PANTHER" id="PTHR47723:SF19">
    <property type="entry name" value="POLYNUCLEOTIDYL TRANSFERASE, RIBONUCLEASE H-LIKE SUPERFAMILY PROTEIN"/>
    <property type="match status" value="1"/>
</dbReference>
<dbReference type="Pfam" id="PF13456">
    <property type="entry name" value="RVT_3"/>
    <property type="match status" value="1"/>
</dbReference>
<keyword evidence="3" id="KW-0695">RNA-directed DNA polymerase</keyword>
<accession>A0A834X5Z0</accession>
<keyword evidence="3" id="KW-0548">Nucleotidyltransferase</keyword>
<gene>
    <name evidence="3" type="ORF">G2W53_007330</name>
</gene>
<feature type="transmembrane region" description="Helical" evidence="1">
    <location>
        <begin position="14"/>
        <end position="33"/>
    </location>
</feature>
<comment type="caution">
    <text evidence="3">The sequence shown here is derived from an EMBL/GenBank/DDBJ whole genome shotgun (WGS) entry which is preliminary data.</text>
</comment>
<dbReference type="EMBL" id="JAAIUW010000003">
    <property type="protein sequence ID" value="KAF7838848.1"/>
    <property type="molecule type" value="Genomic_DNA"/>
</dbReference>
<organism evidence="3 4">
    <name type="scientific">Senna tora</name>
    <dbReference type="NCBI Taxonomy" id="362788"/>
    <lineage>
        <taxon>Eukaryota</taxon>
        <taxon>Viridiplantae</taxon>
        <taxon>Streptophyta</taxon>
        <taxon>Embryophyta</taxon>
        <taxon>Tracheophyta</taxon>
        <taxon>Spermatophyta</taxon>
        <taxon>Magnoliopsida</taxon>
        <taxon>eudicotyledons</taxon>
        <taxon>Gunneridae</taxon>
        <taxon>Pentapetalae</taxon>
        <taxon>rosids</taxon>
        <taxon>fabids</taxon>
        <taxon>Fabales</taxon>
        <taxon>Fabaceae</taxon>
        <taxon>Caesalpinioideae</taxon>
        <taxon>Cassia clade</taxon>
        <taxon>Senna</taxon>
    </lineage>
</organism>
<keyword evidence="3" id="KW-0808">Transferase</keyword>
<dbReference type="GO" id="GO:0003676">
    <property type="term" value="F:nucleic acid binding"/>
    <property type="evidence" value="ECO:0007669"/>
    <property type="project" value="InterPro"/>
</dbReference>
<name>A0A834X5Z0_9FABA</name>
<dbReference type="GO" id="GO:0004523">
    <property type="term" value="F:RNA-DNA hybrid ribonuclease activity"/>
    <property type="evidence" value="ECO:0007669"/>
    <property type="project" value="InterPro"/>
</dbReference>
<dbReference type="InterPro" id="IPR012337">
    <property type="entry name" value="RNaseH-like_sf"/>
</dbReference>
<evidence type="ECO:0000313" key="3">
    <source>
        <dbReference type="EMBL" id="KAF7838848.1"/>
    </source>
</evidence>
<dbReference type="AlphaFoldDB" id="A0A834X5Z0"/>
<dbReference type="OrthoDB" id="1432416at2759"/>
<feature type="domain" description="RNase H type-1" evidence="2">
    <location>
        <begin position="61"/>
        <end position="170"/>
    </location>
</feature>
<reference evidence="3" key="1">
    <citation type="submission" date="2020-09" db="EMBL/GenBank/DDBJ databases">
        <title>Genome-Enabled Discovery of Anthraquinone Biosynthesis in Senna tora.</title>
        <authorList>
            <person name="Kang S.-H."/>
            <person name="Pandey R.P."/>
            <person name="Lee C.-M."/>
            <person name="Sim J.-S."/>
            <person name="Jeong J.-T."/>
            <person name="Choi B.-S."/>
            <person name="Jung M."/>
            <person name="Ginzburg D."/>
            <person name="Zhao K."/>
            <person name="Won S.Y."/>
            <person name="Oh T.-J."/>
            <person name="Yu Y."/>
            <person name="Kim N.-H."/>
            <person name="Lee O.R."/>
            <person name="Lee T.-H."/>
            <person name="Bashyal P."/>
            <person name="Kim T.-S."/>
            <person name="Lee W.-H."/>
            <person name="Kawkins C."/>
            <person name="Kim C.-K."/>
            <person name="Kim J.S."/>
            <person name="Ahn B.O."/>
            <person name="Rhee S.Y."/>
            <person name="Sohng J.K."/>
        </authorList>
    </citation>
    <scope>NUCLEOTIDE SEQUENCE</scope>
    <source>
        <tissue evidence="3">Leaf</tissue>
    </source>
</reference>
<keyword evidence="1" id="KW-1133">Transmembrane helix</keyword>
<dbReference type="InterPro" id="IPR036397">
    <property type="entry name" value="RNaseH_sf"/>
</dbReference>
<dbReference type="InterPro" id="IPR002156">
    <property type="entry name" value="RNaseH_domain"/>
</dbReference>